<dbReference type="EMBL" id="CP065938">
    <property type="protein sequence ID" value="UWX04942.1"/>
    <property type="molecule type" value="Genomic_DNA"/>
</dbReference>
<dbReference type="RefSeq" id="WP_334314497.1">
    <property type="nucleotide sequence ID" value="NZ_CP065938.1"/>
</dbReference>
<name>A0ABY5XZM1_9BACT</name>
<gene>
    <name evidence="1" type="ORF">JBF11_05500</name>
</gene>
<sequence>MITDKQRDLAKKFMNMHHANKMFILANAWDAGSAYIFKKEGFEALGTTSQGMALSYGYADGQNMLFDDVVYAVESMTRRVDIPVSVDIERGFADNTDKVKANALRLLEAGAVGFNIEDGKQDKTLDELPFFLKKIQALAELKKECNLNFVINARTCTYWHNIGDEEYKLQVALERGKAFKEAGADCVFYPGAVPLESVKILVKEVGAPINILLTPATSDLDALREAGVRRLSIGSGPARSAYNHVIAMAEDLKKGETDKILKHAFVYAEANTYFKK</sequence>
<accession>A0ABY5XZM1</accession>
<dbReference type="GO" id="GO:0016829">
    <property type="term" value="F:lyase activity"/>
    <property type="evidence" value="ECO:0007669"/>
    <property type="project" value="UniProtKB-KW"/>
</dbReference>
<dbReference type="InterPro" id="IPR015813">
    <property type="entry name" value="Pyrv/PenolPyrv_kinase-like_dom"/>
</dbReference>
<dbReference type="Proteomes" id="UP001058120">
    <property type="component" value="Chromosome"/>
</dbReference>
<dbReference type="SUPFAM" id="SSF51621">
    <property type="entry name" value="Phosphoenolpyruvate/pyruvate domain"/>
    <property type="match status" value="1"/>
</dbReference>
<dbReference type="InterPro" id="IPR039556">
    <property type="entry name" value="ICL/PEPM"/>
</dbReference>
<dbReference type="Pfam" id="PF13714">
    <property type="entry name" value="PEP_mutase"/>
    <property type="match status" value="1"/>
</dbReference>
<dbReference type="CDD" id="cd00377">
    <property type="entry name" value="ICL_PEPM"/>
    <property type="match status" value="1"/>
</dbReference>
<dbReference type="PANTHER" id="PTHR42905">
    <property type="entry name" value="PHOSPHOENOLPYRUVATE CARBOXYLASE"/>
    <property type="match status" value="1"/>
</dbReference>
<dbReference type="InterPro" id="IPR040442">
    <property type="entry name" value="Pyrv_kinase-like_dom_sf"/>
</dbReference>
<dbReference type="Gene3D" id="3.20.20.60">
    <property type="entry name" value="Phosphoenolpyruvate-binding domains"/>
    <property type="match status" value="1"/>
</dbReference>
<organism evidence="1 2">
    <name type="scientific">Taurinivorans muris</name>
    <dbReference type="NCBI Taxonomy" id="2787751"/>
    <lineage>
        <taxon>Bacteria</taxon>
        <taxon>Pseudomonadati</taxon>
        <taxon>Thermodesulfobacteriota</taxon>
        <taxon>Desulfovibrionia</taxon>
        <taxon>Desulfovibrionales</taxon>
        <taxon>Desulfovibrionaceae</taxon>
        <taxon>Taurinivorans</taxon>
    </lineage>
</organism>
<keyword evidence="2" id="KW-1185">Reference proteome</keyword>
<evidence type="ECO:0000313" key="2">
    <source>
        <dbReference type="Proteomes" id="UP001058120"/>
    </source>
</evidence>
<protein>
    <submittedName>
        <fullName evidence="1">Isocitrate lyase/phosphoenolpyruvate mutase family protein</fullName>
    </submittedName>
</protein>
<dbReference type="PANTHER" id="PTHR42905:SF16">
    <property type="entry name" value="CARBOXYPHOSPHONOENOLPYRUVATE PHOSPHONOMUTASE-LIKE PROTEIN (AFU_ORTHOLOGUE AFUA_5G07230)"/>
    <property type="match status" value="1"/>
</dbReference>
<evidence type="ECO:0000313" key="1">
    <source>
        <dbReference type="EMBL" id="UWX04942.1"/>
    </source>
</evidence>
<reference evidence="1" key="1">
    <citation type="submission" date="2020-12" db="EMBL/GenBank/DDBJ databases">
        <title>Taurinivorans muris gen. nov., sp. nov., fundamental and realized metabolic niche of a ubiquitous sulfidogenic bacterium in the murine intestine.</title>
        <authorList>
            <person name="Ye H."/>
            <person name="Hanson B.T."/>
            <person name="Loy A."/>
        </authorList>
    </citation>
    <scope>NUCLEOTIDE SEQUENCE</scope>
    <source>
        <strain evidence="1">LT0009</strain>
    </source>
</reference>
<keyword evidence="1" id="KW-0456">Lyase</keyword>
<proteinExistence type="predicted"/>